<dbReference type="GO" id="GO:0003677">
    <property type="term" value="F:DNA binding"/>
    <property type="evidence" value="ECO:0007669"/>
    <property type="project" value="TreeGrafter"/>
</dbReference>
<evidence type="ECO:0000259" key="5">
    <source>
        <dbReference type="Pfam" id="PF04935"/>
    </source>
</evidence>
<dbReference type="GO" id="GO:0005730">
    <property type="term" value="C:nucleolus"/>
    <property type="evidence" value="ECO:0007669"/>
    <property type="project" value="TreeGrafter"/>
</dbReference>
<feature type="compositionally biased region" description="Basic and acidic residues" evidence="4">
    <location>
        <begin position="60"/>
        <end position="81"/>
    </location>
</feature>
<dbReference type="Pfam" id="PF15459">
    <property type="entry name" value="RRP14"/>
    <property type="match status" value="1"/>
</dbReference>
<dbReference type="PANTHER" id="PTHR14369">
    <property type="entry name" value="SURFEIT LOCUS PROTEIN 6"/>
    <property type="match status" value="1"/>
</dbReference>
<feature type="domain" description="Ribosomal RNA-processing protein 14/surfeit locus protein 6 C-terminal" evidence="5">
    <location>
        <begin position="182"/>
        <end position="236"/>
    </location>
</feature>
<keyword evidence="8" id="KW-1185">Reference proteome</keyword>
<evidence type="ECO:0000256" key="3">
    <source>
        <dbReference type="ARBA" id="ARBA00023242"/>
    </source>
</evidence>
<accession>W9S5T5</accession>
<protein>
    <recommendedName>
        <fullName evidence="9">Ribosomal RNA-processing protein 14/surfeit locus protein 6 C-terminal domain-containing protein</fullName>
    </recommendedName>
</protein>
<feature type="compositionally biased region" description="Basic and acidic residues" evidence="4">
    <location>
        <begin position="213"/>
        <end position="228"/>
    </location>
</feature>
<keyword evidence="3" id="KW-0539">Nucleus</keyword>
<dbReference type="eggNOG" id="KOG2885">
    <property type="taxonomic scope" value="Eukaryota"/>
</dbReference>
<feature type="region of interest" description="Disordered" evidence="4">
    <location>
        <begin position="60"/>
        <end position="116"/>
    </location>
</feature>
<feature type="region of interest" description="Disordered" evidence="4">
    <location>
        <begin position="195"/>
        <end position="236"/>
    </location>
</feature>
<dbReference type="AlphaFoldDB" id="W9S5T5"/>
<dbReference type="Proteomes" id="UP000030645">
    <property type="component" value="Unassembled WGS sequence"/>
</dbReference>
<dbReference type="PANTHER" id="PTHR14369:SF0">
    <property type="entry name" value="SURFEIT LOCUS PROTEIN 6"/>
    <property type="match status" value="1"/>
</dbReference>
<organism evidence="7 8">
    <name type="scientific">Morus notabilis</name>
    <dbReference type="NCBI Taxonomy" id="981085"/>
    <lineage>
        <taxon>Eukaryota</taxon>
        <taxon>Viridiplantae</taxon>
        <taxon>Streptophyta</taxon>
        <taxon>Embryophyta</taxon>
        <taxon>Tracheophyta</taxon>
        <taxon>Spermatophyta</taxon>
        <taxon>Magnoliopsida</taxon>
        <taxon>eudicotyledons</taxon>
        <taxon>Gunneridae</taxon>
        <taxon>Pentapetalae</taxon>
        <taxon>rosids</taxon>
        <taxon>fabids</taxon>
        <taxon>Rosales</taxon>
        <taxon>Moraceae</taxon>
        <taxon>Moreae</taxon>
        <taxon>Morus</taxon>
    </lineage>
</organism>
<dbReference type="Pfam" id="PF04935">
    <property type="entry name" value="SURF6"/>
    <property type="match status" value="1"/>
</dbReference>
<evidence type="ECO:0000313" key="7">
    <source>
        <dbReference type="EMBL" id="EXC27673.1"/>
    </source>
</evidence>
<dbReference type="InterPro" id="IPR029188">
    <property type="entry name" value="Rrp14_N"/>
</dbReference>
<name>W9S5T5_9ROSA</name>
<evidence type="ECO:0008006" key="9">
    <source>
        <dbReference type="Google" id="ProtNLM"/>
    </source>
</evidence>
<reference evidence="8" key="1">
    <citation type="submission" date="2013-01" db="EMBL/GenBank/DDBJ databases">
        <title>Draft Genome Sequence of a Mulberry Tree, Morus notabilis C.K. Schneid.</title>
        <authorList>
            <person name="He N."/>
            <person name="Zhao S."/>
        </authorList>
    </citation>
    <scope>NUCLEOTIDE SEQUENCE</scope>
</reference>
<feature type="compositionally biased region" description="Basic and acidic residues" evidence="4">
    <location>
        <begin position="144"/>
        <end position="165"/>
    </location>
</feature>
<evidence type="ECO:0000259" key="6">
    <source>
        <dbReference type="Pfam" id="PF15459"/>
    </source>
</evidence>
<gene>
    <name evidence="7" type="ORF">L484_009696</name>
</gene>
<feature type="region of interest" description="Disordered" evidence="4">
    <location>
        <begin position="144"/>
        <end position="179"/>
    </location>
</feature>
<dbReference type="GO" id="GO:0042274">
    <property type="term" value="P:ribosomal small subunit biogenesis"/>
    <property type="evidence" value="ECO:0007669"/>
    <property type="project" value="TreeGrafter"/>
</dbReference>
<evidence type="ECO:0000256" key="4">
    <source>
        <dbReference type="SAM" id="MobiDB-lite"/>
    </source>
</evidence>
<feature type="domain" description="Ribosomal RNA-processing protein 14 N-terminal" evidence="6">
    <location>
        <begin position="20"/>
        <end position="80"/>
    </location>
</feature>
<comment type="similarity">
    <text evidence="2">Belongs to the SURF6 family.</text>
</comment>
<sequence>MKKVKTDTDSTPIVDLKSIIHQHSLFFDKLVELIPANFYLSTGDKDKPWFQGLSKAEKVSAKKETKENIKKARRDRLDPEKSSTTTLDLLKQSFKKEKKDGESDDGETEIQPNLSGLDDDNRLVTWEELRQRLRRRIKEFRATRNTRGFDKANKRNERNDKELSKRNARGTPNQRRKSLNWVHDNPKLLKESIRKEKRRQQKNAQKWKATQKMKAERQQKRSENIAAKKHDKKMRKIAKRERKLMRPGFEGRKEGFVNEGSTA</sequence>
<dbReference type="STRING" id="981085.W9S5T5"/>
<dbReference type="InterPro" id="IPR007019">
    <property type="entry name" value="SURF6"/>
</dbReference>
<dbReference type="InterPro" id="IPR029190">
    <property type="entry name" value="Rrp14/SURF6_C"/>
</dbReference>
<evidence type="ECO:0000256" key="2">
    <source>
        <dbReference type="ARBA" id="ARBA00005904"/>
    </source>
</evidence>
<dbReference type="GO" id="GO:0003723">
    <property type="term" value="F:RNA binding"/>
    <property type="evidence" value="ECO:0007669"/>
    <property type="project" value="TreeGrafter"/>
</dbReference>
<comment type="subcellular location">
    <subcellularLocation>
        <location evidence="1">Nucleus</location>
    </subcellularLocation>
</comment>
<dbReference type="EMBL" id="KE346153">
    <property type="protein sequence ID" value="EXC27673.1"/>
    <property type="molecule type" value="Genomic_DNA"/>
</dbReference>
<evidence type="ECO:0000256" key="1">
    <source>
        <dbReference type="ARBA" id="ARBA00004123"/>
    </source>
</evidence>
<evidence type="ECO:0000313" key="8">
    <source>
        <dbReference type="Proteomes" id="UP000030645"/>
    </source>
</evidence>
<dbReference type="GO" id="GO:0042273">
    <property type="term" value="P:ribosomal large subunit biogenesis"/>
    <property type="evidence" value="ECO:0007669"/>
    <property type="project" value="TreeGrafter"/>
</dbReference>
<proteinExistence type="inferred from homology"/>